<reference evidence="1 2" key="1">
    <citation type="submission" date="2007-03" db="EMBL/GenBank/DDBJ databases">
        <authorList>
            <person name="Stal L."/>
            <person name="Ferriera S."/>
            <person name="Johnson J."/>
            <person name="Kravitz S."/>
            <person name="Beeson K."/>
            <person name="Sutton G."/>
            <person name="Rogers Y.-H."/>
            <person name="Friedman R."/>
            <person name="Frazier M."/>
            <person name="Venter J.C."/>
        </authorList>
    </citation>
    <scope>NUCLEOTIDE SEQUENCE [LARGE SCALE GENOMIC DNA]</scope>
    <source>
        <strain evidence="1 2">CCY0110</strain>
    </source>
</reference>
<keyword evidence="2" id="KW-1185">Reference proteome</keyword>
<accession>A3IJL4</accession>
<dbReference type="Proteomes" id="UP000003781">
    <property type="component" value="Unassembled WGS sequence"/>
</dbReference>
<protein>
    <submittedName>
        <fullName evidence="1">Uncharacterized protein</fullName>
    </submittedName>
</protein>
<comment type="caution">
    <text evidence="1">The sequence shown here is derived from an EMBL/GenBank/DDBJ whole genome shotgun (WGS) entry which is preliminary data.</text>
</comment>
<name>A3IJL4_9CHRO</name>
<dbReference type="AlphaFoldDB" id="A3IJL4"/>
<gene>
    <name evidence="1" type="ORF">CY0110_19412</name>
</gene>
<dbReference type="EMBL" id="AAXW01000002">
    <property type="protein sequence ID" value="EAZ93996.1"/>
    <property type="molecule type" value="Genomic_DNA"/>
</dbReference>
<evidence type="ECO:0000313" key="1">
    <source>
        <dbReference type="EMBL" id="EAZ93996.1"/>
    </source>
</evidence>
<proteinExistence type="predicted"/>
<organism evidence="1 2">
    <name type="scientific">Crocosphaera chwakensis CCY0110</name>
    <dbReference type="NCBI Taxonomy" id="391612"/>
    <lineage>
        <taxon>Bacteria</taxon>
        <taxon>Bacillati</taxon>
        <taxon>Cyanobacteriota</taxon>
        <taxon>Cyanophyceae</taxon>
        <taxon>Oscillatoriophycideae</taxon>
        <taxon>Chroococcales</taxon>
        <taxon>Aphanothecaceae</taxon>
        <taxon>Crocosphaera</taxon>
        <taxon>Crocosphaera chwakensis</taxon>
    </lineage>
</organism>
<sequence length="29" mass="3314">MLSLKPRFLGRKVFGGGIEIFIPKTVFDF</sequence>
<evidence type="ECO:0000313" key="2">
    <source>
        <dbReference type="Proteomes" id="UP000003781"/>
    </source>
</evidence>